<dbReference type="EMBL" id="AKIJ01000004">
    <property type="protein sequence ID" value="KFG25743.1"/>
    <property type="molecule type" value="Genomic_DNA"/>
</dbReference>
<sequence length="845" mass="95558">MEYFVILTNKGPAVFQNTSSSHGRVIFAGAEYAVTIESMPIPKEETKYDAHTQSIIWSVIQTIQIQRYGKTPVKKRKMVRVIKKNERIGDGKLTNKNKTSVFGMILGSGIAKMLKSSFIKQKESSESNEFPEGEFSSFSETGKREKPLEPLLAFESSDKGEMFQCKFSIVLHDGAPIANEHTQILSKFSEKKVLGAASSILKSGQKSFYTGEMAFIMGLQRSKVCIKEVGNWLYNSDHNKIFTNLQAIIRLLSDAFLGTVVRSMAKEYIDVDVDECIDSNAADLAALYGDTEARLNVFRKLQELSDKKLANAAMETVSISMLGYFDRLAAVIYSPTFITYIASVEENIAMYKQKYSSEVMAAERKFNCNLCLLFVDIYHRLIKYRLYITEAISALEKACVEEQRKNAKTPVEEGIKEMSILPEDSEITDAQNEKTSISSDAEILYRKEIELLSVHNDRLTELLKATERFKKIKSLATSGIIFPDCVDDFIEMYELTNGMVIITKENIVLVNGKHVVAVISKKEVFGCIPASQDTEYPTIYIDLAVSSLYPPTPNFVTDIVDDVRVHWIRLHFKWDGNQKRFVDACKCRNVSTIKGLEMLLRENVVSVEKELREKVAKSDVKNSHKRMLAIRAQRELVATSDLYAYGQKKRMSENMLFAIKAWADAALSEYANSLSSISVTYSKSNLAFDKHLRREVSNIISYHTHKQTLNSPDKNEFSAVLTEEYTLSQGIPIFVGYLSYVYRLLSPADIMKYSEIGMKALHSVHDIRNIEISNDEFLQLAIGFIEGMHVPESINRNEFLLSLVIVRFFTIAAPDIGLKNYLALCSSLFLFNSKQLIDLPKCTGR</sequence>
<accession>A0A086J0S5</accession>
<evidence type="ECO:0000313" key="1">
    <source>
        <dbReference type="EMBL" id="KFG25743.1"/>
    </source>
</evidence>
<evidence type="ECO:0000313" key="2">
    <source>
        <dbReference type="Proteomes" id="UP000054524"/>
    </source>
</evidence>
<comment type="caution">
    <text evidence="1">The sequence shown here is derived from an EMBL/GenBank/DDBJ whole genome shotgun (WGS) entry which is preliminary data.</text>
</comment>
<dbReference type="AlphaFoldDB" id="A0A086J0S5"/>
<name>A0A086J0S5_NEMA1</name>
<reference evidence="1 2" key="1">
    <citation type="journal article" date="2014" name="Genome Announc.">
        <title>Genome Sequence of the Microsporidian Species Nematocida sp1 Strain ERTm6 (ATCC PRA-372).</title>
        <authorList>
            <person name="Bakowski M.A."/>
            <person name="Priest M."/>
            <person name="Young S."/>
            <person name="Cuomo C.A."/>
            <person name="Troemel E.R."/>
        </authorList>
    </citation>
    <scope>NUCLEOTIDE SEQUENCE [LARGE SCALE GENOMIC DNA]</scope>
    <source>
        <strain evidence="1 2">ERTm6</strain>
    </source>
</reference>
<dbReference type="Proteomes" id="UP000054524">
    <property type="component" value="Unassembled WGS sequence"/>
</dbReference>
<gene>
    <name evidence="1" type="ORF">NESG_01727</name>
</gene>
<proteinExistence type="predicted"/>
<dbReference type="GeneID" id="77676700"/>
<dbReference type="RefSeq" id="XP_052904298.1">
    <property type="nucleotide sequence ID" value="XM_053049348.1"/>
</dbReference>
<organism evidence="1 2">
    <name type="scientific">Nematocida ausubeli (strain ATCC PRA-371 / ERTm2)</name>
    <name type="common">Nematode killer fungus</name>
    <dbReference type="NCBI Taxonomy" id="1913371"/>
    <lineage>
        <taxon>Eukaryota</taxon>
        <taxon>Fungi</taxon>
        <taxon>Fungi incertae sedis</taxon>
        <taxon>Microsporidia</taxon>
        <taxon>Nematocida</taxon>
    </lineage>
</organism>
<keyword evidence="2" id="KW-1185">Reference proteome</keyword>
<protein>
    <submittedName>
        <fullName evidence="1">Uncharacterized protein</fullName>
    </submittedName>
</protein>
<dbReference type="HOGENOM" id="CLU_017711_0_0_1"/>